<keyword evidence="2" id="KW-0805">Transcription regulation</keyword>
<evidence type="ECO:0000313" key="7">
    <source>
        <dbReference type="Proteomes" id="UP000298781"/>
    </source>
</evidence>
<dbReference type="OrthoDB" id="8479870at2"/>
<evidence type="ECO:0000256" key="2">
    <source>
        <dbReference type="ARBA" id="ARBA00023015"/>
    </source>
</evidence>
<reference evidence="6 7" key="1">
    <citation type="submission" date="2019-04" db="EMBL/GenBank/DDBJ databases">
        <title>Phreatobacter aquaticus sp. nov.</title>
        <authorList>
            <person name="Choi A."/>
        </authorList>
    </citation>
    <scope>NUCLEOTIDE SEQUENCE [LARGE SCALE GENOMIC DNA]</scope>
    <source>
        <strain evidence="6 7">KCTC 52518</strain>
    </source>
</reference>
<evidence type="ECO:0000259" key="5">
    <source>
        <dbReference type="PROSITE" id="PS50931"/>
    </source>
</evidence>
<dbReference type="Pfam" id="PF00126">
    <property type="entry name" value="HTH_1"/>
    <property type="match status" value="1"/>
</dbReference>
<name>A0A4D7AZU6_9HYPH</name>
<dbReference type="InterPro" id="IPR005119">
    <property type="entry name" value="LysR_subst-bd"/>
</dbReference>
<dbReference type="Gene3D" id="3.40.190.290">
    <property type="match status" value="1"/>
</dbReference>
<evidence type="ECO:0000313" key="6">
    <source>
        <dbReference type="EMBL" id="QCI63300.1"/>
    </source>
</evidence>
<feature type="domain" description="HTH lysR-type" evidence="5">
    <location>
        <begin position="1"/>
        <end position="58"/>
    </location>
</feature>
<evidence type="ECO:0000256" key="1">
    <source>
        <dbReference type="ARBA" id="ARBA00009437"/>
    </source>
</evidence>
<dbReference type="RefSeq" id="WP_136958759.1">
    <property type="nucleotide sequence ID" value="NZ_CP039690.1"/>
</dbReference>
<dbReference type="PANTHER" id="PTHR30427">
    <property type="entry name" value="TRANSCRIPTIONAL ACTIVATOR PROTEIN LYSR"/>
    <property type="match status" value="1"/>
</dbReference>
<evidence type="ECO:0000256" key="3">
    <source>
        <dbReference type="ARBA" id="ARBA00023125"/>
    </source>
</evidence>
<keyword evidence="3" id="KW-0238">DNA-binding</keyword>
<sequence>MDTRHLEAFRAVIETGSMTAAAALTGKSQPAVSNLITRLEDELGLALFKRRKGKLEATPEAALFYEEARRALGVLERTVQVARDLKRVKSGTLALASQPGLATYVLPPIIAELMKRWPDGTVRFITRSSPTVRDLGRIDAFDIGFAELPIDSPAAIIEVFEIECVAVLPAGHPLGRHQVITPALLDGVPFISLYADHFLHEAIERAFAESSVPLKMAAHVEFFGSACALVMENLGVTIVDASTGAHFDKIGLAIRPFKPTLFYKFAMFRPTNRPLSRIALDFVAEFKRMSTARPA</sequence>
<dbReference type="Pfam" id="PF03466">
    <property type="entry name" value="LysR_substrate"/>
    <property type="match status" value="1"/>
</dbReference>
<dbReference type="SUPFAM" id="SSF46785">
    <property type="entry name" value="Winged helix' DNA-binding domain"/>
    <property type="match status" value="1"/>
</dbReference>
<dbReference type="PANTHER" id="PTHR30427:SF1">
    <property type="entry name" value="TRANSCRIPTIONAL ACTIVATOR PROTEIN LYSR"/>
    <property type="match status" value="1"/>
</dbReference>
<dbReference type="EMBL" id="CP039690">
    <property type="protein sequence ID" value="QCI63300.1"/>
    <property type="molecule type" value="Genomic_DNA"/>
</dbReference>
<dbReference type="GO" id="GO:0003700">
    <property type="term" value="F:DNA-binding transcription factor activity"/>
    <property type="evidence" value="ECO:0007669"/>
    <property type="project" value="InterPro"/>
</dbReference>
<dbReference type="InterPro" id="IPR036388">
    <property type="entry name" value="WH-like_DNA-bd_sf"/>
</dbReference>
<accession>A0A4D7AZU6</accession>
<dbReference type="GO" id="GO:0043565">
    <property type="term" value="F:sequence-specific DNA binding"/>
    <property type="evidence" value="ECO:0007669"/>
    <property type="project" value="TreeGrafter"/>
</dbReference>
<gene>
    <name evidence="6" type="ORF">E8M01_03060</name>
</gene>
<protein>
    <submittedName>
        <fullName evidence="6">LysR family transcriptional regulator</fullName>
    </submittedName>
</protein>
<dbReference type="Proteomes" id="UP000298781">
    <property type="component" value="Chromosome"/>
</dbReference>
<dbReference type="SUPFAM" id="SSF53850">
    <property type="entry name" value="Periplasmic binding protein-like II"/>
    <property type="match status" value="1"/>
</dbReference>
<dbReference type="AlphaFoldDB" id="A0A4D7AZU6"/>
<dbReference type="InterPro" id="IPR036390">
    <property type="entry name" value="WH_DNA-bd_sf"/>
</dbReference>
<organism evidence="6 7">
    <name type="scientific">Phreatobacter stygius</name>
    <dbReference type="NCBI Taxonomy" id="1940610"/>
    <lineage>
        <taxon>Bacteria</taxon>
        <taxon>Pseudomonadati</taxon>
        <taxon>Pseudomonadota</taxon>
        <taxon>Alphaproteobacteria</taxon>
        <taxon>Hyphomicrobiales</taxon>
        <taxon>Phreatobacteraceae</taxon>
        <taxon>Phreatobacter</taxon>
    </lineage>
</organism>
<comment type="similarity">
    <text evidence="1">Belongs to the LysR transcriptional regulatory family.</text>
</comment>
<keyword evidence="7" id="KW-1185">Reference proteome</keyword>
<dbReference type="KEGG" id="pstg:E8M01_03060"/>
<dbReference type="InterPro" id="IPR000847">
    <property type="entry name" value="LysR_HTH_N"/>
</dbReference>
<dbReference type="GO" id="GO:0010628">
    <property type="term" value="P:positive regulation of gene expression"/>
    <property type="evidence" value="ECO:0007669"/>
    <property type="project" value="TreeGrafter"/>
</dbReference>
<dbReference type="PRINTS" id="PR00039">
    <property type="entry name" value="HTHLYSR"/>
</dbReference>
<keyword evidence="4" id="KW-0804">Transcription</keyword>
<evidence type="ECO:0000256" key="4">
    <source>
        <dbReference type="ARBA" id="ARBA00023163"/>
    </source>
</evidence>
<proteinExistence type="inferred from homology"/>
<dbReference type="PROSITE" id="PS50931">
    <property type="entry name" value="HTH_LYSR"/>
    <property type="match status" value="1"/>
</dbReference>
<dbReference type="Gene3D" id="1.10.10.10">
    <property type="entry name" value="Winged helix-like DNA-binding domain superfamily/Winged helix DNA-binding domain"/>
    <property type="match status" value="1"/>
</dbReference>